<dbReference type="Pfam" id="PF05175">
    <property type="entry name" value="MTS"/>
    <property type="match status" value="1"/>
</dbReference>
<evidence type="ECO:0000259" key="6">
    <source>
        <dbReference type="Pfam" id="PF23186"/>
    </source>
</evidence>
<keyword evidence="3" id="KW-0808">Transferase</keyword>
<evidence type="ECO:0000256" key="3">
    <source>
        <dbReference type="ARBA" id="ARBA00022679"/>
    </source>
</evidence>
<dbReference type="GO" id="GO:0003676">
    <property type="term" value="F:nucleic acid binding"/>
    <property type="evidence" value="ECO:0007669"/>
    <property type="project" value="InterPro"/>
</dbReference>
<evidence type="ECO:0000313" key="8">
    <source>
        <dbReference type="EMBL" id="GAB20631.1"/>
    </source>
</evidence>
<dbReference type="InterPro" id="IPR056684">
    <property type="entry name" value="DUF7782"/>
</dbReference>
<proteinExistence type="inferred from homology"/>
<gene>
    <name evidence="8" type="ORF">GOEFS_121_00330</name>
</gene>
<dbReference type="PANTHER" id="PTHR45875:SF1">
    <property type="entry name" value="METHYLTRANSFERASE N6AMT1"/>
    <property type="match status" value="1"/>
</dbReference>
<evidence type="ECO:0000259" key="7">
    <source>
        <dbReference type="Pfam" id="PF25004"/>
    </source>
</evidence>
<dbReference type="AlphaFoldDB" id="H0R6D0"/>
<dbReference type="GO" id="GO:0032259">
    <property type="term" value="P:methylation"/>
    <property type="evidence" value="ECO:0007669"/>
    <property type="project" value="UniProtKB-KW"/>
</dbReference>
<dbReference type="OrthoDB" id="129465at2"/>
<evidence type="ECO:0000313" key="9">
    <source>
        <dbReference type="Proteomes" id="UP000035034"/>
    </source>
</evidence>
<dbReference type="SUPFAM" id="SSF53335">
    <property type="entry name" value="S-adenosyl-L-methionine-dependent methyltransferases"/>
    <property type="match status" value="1"/>
</dbReference>
<dbReference type="GO" id="GO:0035657">
    <property type="term" value="C:eRF1 methyltransferase complex"/>
    <property type="evidence" value="ECO:0007669"/>
    <property type="project" value="TreeGrafter"/>
</dbReference>
<dbReference type="PANTHER" id="PTHR45875">
    <property type="entry name" value="METHYLTRANSFERASE N6AMT1"/>
    <property type="match status" value="1"/>
</dbReference>
<keyword evidence="2" id="KW-0489">Methyltransferase</keyword>
<dbReference type="eggNOG" id="COG2890">
    <property type="taxonomic scope" value="Bacteria"/>
</dbReference>
<dbReference type="CDD" id="cd02440">
    <property type="entry name" value="AdoMet_MTases"/>
    <property type="match status" value="1"/>
</dbReference>
<evidence type="ECO:0000259" key="5">
    <source>
        <dbReference type="Pfam" id="PF05175"/>
    </source>
</evidence>
<dbReference type="Proteomes" id="UP000035034">
    <property type="component" value="Unassembled WGS sequence"/>
</dbReference>
<feature type="domain" description="DUF7059" evidence="6">
    <location>
        <begin position="25"/>
        <end position="107"/>
    </location>
</feature>
<dbReference type="EMBL" id="BAEH01000121">
    <property type="protein sequence ID" value="GAB20631.1"/>
    <property type="molecule type" value="Genomic_DNA"/>
</dbReference>
<comment type="similarity">
    <text evidence="1">Belongs to the eukaryotic/archaeal PrmC-related family.</text>
</comment>
<comment type="caution">
    <text evidence="8">The sequence shown here is derived from an EMBL/GenBank/DDBJ whole genome shotgun (WGS) entry which is preliminary data.</text>
</comment>
<accession>H0R6D0</accession>
<evidence type="ECO:0000256" key="1">
    <source>
        <dbReference type="ARBA" id="ARBA00006149"/>
    </source>
</evidence>
<dbReference type="Gene3D" id="3.40.50.150">
    <property type="entry name" value="Vaccinia Virus protein VP39"/>
    <property type="match status" value="1"/>
</dbReference>
<dbReference type="InterPro" id="IPR052190">
    <property type="entry name" value="Euk-Arch_PrmC-MTase"/>
</dbReference>
<dbReference type="GO" id="GO:0008170">
    <property type="term" value="F:N-methyltransferase activity"/>
    <property type="evidence" value="ECO:0007669"/>
    <property type="project" value="UniProtKB-ARBA"/>
</dbReference>
<dbReference type="PROSITE" id="PS00092">
    <property type="entry name" value="N6_MTASE"/>
    <property type="match status" value="1"/>
</dbReference>
<dbReference type="GO" id="GO:0008757">
    <property type="term" value="F:S-adenosylmethionine-dependent methyltransferase activity"/>
    <property type="evidence" value="ECO:0007669"/>
    <property type="project" value="TreeGrafter"/>
</dbReference>
<protein>
    <submittedName>
        <fullName evidence="8">Uncharacterized protein</fullName>
    </submittedName>
</protein>
<name>H0R6D0_9ACTN</name>
<keyword evidence="9" id="KW-1185">Reference proteome</keyword>
<dbReference type="InterPro" id="IPR055487">
    <property type="entry name" value="DUF7059"/>
</dbReference>
<dbReference type="InterPro" id="IPR007848">
    <property type="entry name" value="Small_mtfrase_dom"/>
</dbReference>
<dbReference type="Pfam" id="PF25004">
    <property type="entry name" value="DUF7782"/>
    <property type="match status" value="1"/>
</dbReference>
<sequence>MSADMSAHPLADLSVVDSLGIDLRAAGYNGTGVSALLGDEADAALAAGAWWPAQRACVAAEAKSPALVALIRLFLLAESIDESAVRRAFSTTHINDLLANGVLEAVGVGEYRSVLDIRPHADDAGDYLVVSDQDAGLRDGPVNHDHVLGIGGASISLARAVIRRPARRALDLGTGCGIQALHLSAHADEIVATDTNDRALALARATARLNGMTWDLRNGSLFDPVAGQQFELIVSNPPFVVGAGARDYIYRDSGVSGDELCAKLIADLPAHLAPSGTATVLANWMVFDTEDWQARPREWLADYPLDVWLVQRELADPISYISLWLADAGESAEVLAERAGAWADWFDANGVVGIGMGVITLRAKDIGDDSAPLHVLEEITGAGEEVTGPEAEAFLARQRYLADVTDAELLALPLSTAPVLLEEQSLPGDQGWQSISHVVRRPGGPGAALGLDEVSKALLAGCRGEVPLGALVELLAGFHGVDADALAQAAMPVIREAIGRGILHEVDRDS</sequence>
<feature type="domain" description="DUF7782" evidence="7">
    <location>
        <begin position="392"/>
        <end position="504"/>
    </location>
</feature>
<dbReference type="STRING" id="1077974.GOEFS_121_00330"/>
<keyword evidence="4" id="KW-0949">S-adenosyl-L-methionine</keyword>
<dbReference type="InterPro" id="IPR029063">
    <property type="entry name" value="SAM-dependent_MTases_sf"/>
</dbReference>
<feature type="domain" description="Methyltransferase small" evidence="5">
    <location>
        <begin position="157"/>
        <end position="249"/>
    </location>
</feature>
<evidence type="ECO:0000256" key="4">
    <source>
        <dbReference type="ARBA" id="ARBA00022691"/>
    </source>
</evidence>
<dbReference type="Pfam" id="PF23186">
    <property type="entry name" value="DUF7059"/>
    <property type="match status" value="1"/>
</dbReference>
<organism evidence="8 9">
    <name type="scientific">Gordonia effusa NBRC 100432</name>
    <dbReference type="NCBI Taxonomy" id="1077974"/>
    <lineage>
        <taxon>Bacteria</taxon>
        <taxon>Bacillati</taxon>
        <taxon>Actinomycetota</taxon>
        <taxon>Actinomycetes</taxon>
        <taxon>Mycobacteriales</taxon>
        <taxon>Gordoniaceae</taxon>
        <taxon>Gordonia</taxon>
    </lineage>
</organism>
<reference evidence="8 9" key="1">
    <citation type="submission" date="2011-12" db="EMBL/GenBank/DDBJ databases">
        <title>Whole genome shotgun sequence of Gordonia effusa NBRC 100432.</title>
        <authorList>
            <person name="Yoshida I."/>
            <person name="Takarada H."/>
            <person name="Hosoyama A."/>
            <person name="Tsuchikane K."/>
            <person name="Katsumata H."/>
            <person name="Yamazaki S."/>
            <person name="Fujita N."/>
        </authorList>
    </citation>
    <scope>NUCLEOTIDE SEQUENCE [LARGE SCALE GENOMIC DNA]</scope>
    <source>
        <strain evidence="8 9">NBRC 100432</strain>
    </source>
</reference>
<dbReference type="GO" id="GO:0008276">
    <property type="term" value="F:protein methyltransferase activity"/>
    <property type="evidence" value="ECO:0007669"/>
    <property type="project" value="TreeGrafter"/>
</dbReference>
<dbReference type="RefSeq" id="WP_007319966.1">
    <property type="nucleotide sequence ID" value="NZ_BAEH01000121.1"/>
</dbReference>
<dbReference type="InterPro" id="IPR002052">
    <property type="entry name" value="DNA_methylase_N6_adenine_CS"/>
</dbReference>
<evidence type="ECO:0000256" key="2">
    <source>
        <dbReference type="ARBA" id="ARBA00022603"/>
    </source>
</evidence>